<dbReference type="AlphaFoldDB" id="A0A5B9W5R0"/>
<evidence type="ECO:0008006" key="5">
    <source>
        <dbReference type="Google" id="ProtNLM"/>
    </source>
</evidence>
<name>A0A5B9W5R0_9BACT</name>
<proteinExistence type="predicted"/>
<protein>
    <recommendedName>
        <fullName evidence="5">Lipoprotein</fullName>
    </recommendedName>
</protein>
<dbReference type="Proteomes" id="UP000324233">
    <property type="component" value="Chromosome"/>
</dbReference>
<dbReference type="PROSITE" id="PS51257">
    <property type="entry name" value="PROKAR_LIPOPROTEIN"/>
    <property type="match status" value="1"/>
</dbReference>
<organism evidence="3 4">
    <name type="scientific">Aquisphaera giovannonii</name>
    <dbReference type="NCBI Taxonomy" id="406548"/>
    <lineage>
        <taxon>Bacteria</taxon>
        <taxon>Pseudomonadati</taxon>
        <taxon>Planctomycetota</taxon>
        <taxon>Planctomycetia</taxon>
        <taxon>Isosphaerales</taxon>
        <taxon>Isosphaeraceae</taxon>
        <taxon>Aquisphaera</taxon>
    </lineage>
</organism>
<dbReference type="EMBL" id="CP042997">
    <property type="protein sequence ID" value="QEH35311.1"/>
    <property type="molecule type" value="Genomic_DNA"/>
</dbReference>
<gene>
    <name evidence="3" type="ORF">OJF2_38620</name>
</gene>
<accession>A0A5B9W5R0</accession>
<feature type="chain" id="PRO_5022899475" description="Lipoprotein" evidence="2">
    <location>
        <begin position="25"/>
        <end position="68"/>
    </location>
</feature>
<dbReference type="RefSeq" id="WP_148595130.1">
    <property type="nucleotide sequence ID" value="NZ_CP042997.1"/>
</dbReference>
<evidence type="ECO:0000256" key="2">
    <source>
        <dbReference type="SAM" id="SignalP"/>
    </source>
</evidence>
<keyword evidence="2" id="KW-0732">Signal</keyword>
<evidence type="ECO:0000313" key="4">
    <source>
        <dbReference type="Proteomes" id="UP000324233"/>
    </source>
</evidence>
<sequence length="68" mass="7014" precursor="true">MRSNRILTWSCAALMVAAGAGVTAGCGSGYEEIPLAKVPPPPENFTKSQASAKIPGSASPANANERRR</sequence>
<keyword evidence="4" id="KW-1185">Reference proteome</keyword>
<dbReference type="KEGG" id="agv:OJF2_38620"/>
<reference evidence="3 4" key="1">
    <citation type="submission" date="2019-08" db="EMBL/GenBank/DDBJ databases">
        <title>Deep-cultivation of Planctomycetes and their phenomic and genomic characterization uncovers novel biology.</title>
        <authorList>
            <person name="Wiegand S."/>
            <person name="Jogler M."/>
            <person name="Boedeker C."/>
            <person name="Pinto D."/>
            <person name="Vollmers J."/>
            <person name="Rivas-Marin E."/>
            <person name="Kohn T."/>
            <person name="Peeters S.H."/>
            <person name="Heuer A."/>
            <person name="Rast P."/>
            <person name="Oberbeckmann S."/>
            <person name="Bunk B."/>
            <person name="Jeske O."/>
            <person name="Meyerdierks A."/>
            <person name="Storesund J.E."/>
            <person name="Kallscheuer N."/>
            <person name="Luecker S."/>
            <person name="Lage O.M."/>
            <person name="Pohl T."/>
            <person name="Merkel B.J."/>
            <person name="Hornburger P."/>
            <person name="Mueller R.-W."/>
            <person name="Bruemmer F."/>
            <person name="Labrenz M."/>
            <person name="Spormann A.M."/>
            <person name="Op den Camp H."/>
            <person name="Overmann J."/>
            <person name="Amann R."/>
            <person name="Jetten M.S.M."/>
            <person name="Mascher T."/>
            <person name="Medema M.H."/>
            <person name="Devos D.P."/>
            <person name="Kaster A.-K."/>
            <person name="Ovreas L."/>
            <person name="Rohde M."/>
            <person name="Galperin M.Y."/>
            <person name="Jogler C."/>
        </authorList>
    </citation>
    <scope>NUCLEOTIDE SEQUENCE [LARGE SCALE GENOMIC DNA]</scope>
    <source>
        <strain evidence="3 4">OJF2</strain>
    </source>
</reference>
<feature type="region of interest" description="Disordered" evidence="1">
    <location>
        <begin position="37"/>
        <end position="68"/>
    </location>
</feature>
<evidence type="ECO:0000256" key="1">
    <source>
        <dbReference type="SAM" id="MobiDB-lite"/>
    </source>
</evidence>
<evidence type="ECO:0000313" key="3">
    <source>
        <dbReference type="EMBL" id="QEH35311.1"/>
    </source>
</evidence>
<feature type="signal peptide" evidence="2">
    <location>
        <begin position="1"/>
        <end position="24"/>
    </location>
</feature>